<accession>A0ACB7PQZ4</accession>
<name>A0ACB7PQZ4_9PEZI</name>
<organism evidence="1 2">
    <name type="scientific">Chaetomium tenue</name>
    <dbReference type="NCBI Taxonomy" id="1854479"/>
    <lineage>
        <taxon>Eukaryota</taxon>
        <taxon>Fungi</taxon>
        <taxon>Dikarya</taxon>
        <taxon>Ascomycota</taxon>
        <taxon>Pezizomycotina</taxon>
        <taxon>Sordariomycetes</taxon>
        <taxon>Sordariomycetidae</taxon>
        <taxon>Sordariales</taxon>
        <taxon>Chaetomiaceae</taxon>
        <taxon>Chaetomium</taxon>
    </lineage>
</organism>
<gene>
    <name evidence="1" type="ORF">F5144DRAFT_57689</name>
</gene>
<comment type="caution">
    <text evidence="1">The sequence shown here is derived from an EMBL/GenBank/DDBJ whole genome shotgun (WGS) entry which is preliminary data.</text>
</comment>
<dbReference type="EMBL" id="JAGIZQ010000001">
    <property type="protein sequence ID" value="KAH6650716.1"/>
    <property type="molecule type" value="Genomic_DNA"/>
</dbReference>
<dbReference type="Proteomes" id="UP000724584">
    <property type="component" value="Unassembled WGS sequence"/>
</dbReference>
<sequence>MEVRQRQLKIRGLLPSRSINSHRLCADLPIKKVRTVKKIRPTASFPSLHAFTLHLPALAALLLCLPRGLFGSHFPYSDRSQGWLGISLAANRGRPIRRHESRPSGCGCLMTPIIDNDSPETQNTILCSSCRAAVHRAAPRAPFQYPPTRKRTSPRKGKRCWAAWLDPQQGPKKGCHKTGSTGQTV</sequence>
<keyword evidence="2" id="KW-1185">Reference proteome</keyword>
<evidence type="ECO:0000313" key="2">
    <source>
        <dbReference type="Proteomes" id="UP000724584"/>
    </source>
</evidence>
<evidence type="ECO:0000313" key="1">
    <source>
        <dbReference type="EMBL" id="KAH6650716.1"/>
    </source>
</evidence>
<protein>
    <submittedName>
        <fullName evidence="1">Uncharacterized protein</fullName>
    </submittedName>
</protein>
<reference evidence="1 2" key="1">
    <citation type="journal article" date="2021" name="Nat. Commun.">
        <title>Genetic determinants of endophytism in the Arabidopsis root mycobiome.</title>
        <authorList>
            <person name="Mesny F."/>
            <person name="Miyauchi S."/>
            <person name="Thiergart T."/>
            <person name="Pickel B."/>
            <person name="Atanasova L."/>
            <person name="Karlsson M."/>
            <person name="Huettel B."/>
            <person name="Barry K.W."/>
            <person name="Haridas S."/>
            <person name="Chen C."/>
            <person name="Bauer D."/>
            <person name="Andreopoulos W."/>
            <person name="Pangilinan J."/>
            <person name="LaButti K."/>
            <person name="Riley R."/>
            <person name="Lipzen A."/>
            <person name="Clum A."/>
            <person name="Drula E."/>
            <person name="Henrissat B."/>
            <person name="Kohler A."/>
            <person name="Grigoriev I.V."/>
            <person name="Martin F.M."/>
            <person name="Hacquard S."/>
        </authorList>
    </citation>
    <scope>NUCLEOTIDE SEQUENCE [LARGE SCALE GENOMIC DNA]</scope>
    <source>
        <strain evidence="1 2">MPI-SDFR-AT-0079</strain>
    </source>
</reference>
<proteinExistence type="predicted"/>